<dbReference type="STRING" id="1122240.GCA_000620105_02679"/>
<keyword evidence="2" id="KW-1185">Reference proteome</keyword>
<dbReference type="KEGG" id="maer:DAI18_18000"/>
<proteinExistence type="predicted"/>
<dbReference type="Proteomes" id="UP000244173">
    <property type="component" value="Chromosome"/>
</dbReference>
<dbReference type="InterPro" id="IPR019276">
    <property type="entry name" value="DUF2303"/>
</dbReference>
<dbReference type="OrthoDB" id="3598762at2"/>
<organism evidence="1 2">
    <name type="scientific">Microvirgula aerodenitrificans</name>
    <dbReference type="NCBI Taxonomy" id="57480"/>
    <lineage>
        <taxon>Bacteria</taxon>
        <taxon>Pseudomonadati</taxon>
        <taxon>Pseudomonadota</taxon>
        <taxon>Betaproteobacteria</taxon>
        <taxon>Neisseriales</taxon>
        <taxon>Aquaspirillaceae</taxon>
        <taxon>Microvirgula</taxon>
    </lineage>
</organism>
<name>A0A2S0PEH7_9NEIS</name>
<protein>
    <recommendedName>
        <fullName evidence="3">DUF2303 domain-containing protein</fullName>
    </recommendedName>
</protein>
<evidence type="ECO:0008006" key="3">
    <source>
        <dbReference type="Google" id="ProtNLM"/>
    </source>
</evidence>
<evidence type="ECO:0000313" key="1">
    <source>
        <dbReference type="EMBL" id="AVY95723.1"/>
    </source>
</evidence>
<dbReference type="EMBL" id="CP028519">
    <property type="protein sequence ID" value="AVY95723.1"/>
    <property type="molecule type" value="Genomic_DNA"/>
</dbReference>
<sequence length="281" mass="31706">MNTEKNIVESAIQAASKPFLMDISGTPVLLMPDCNGGWSRQELDKYRTEPLRKTGAVVLHQLDSLLAFIKEHKESGTQLFVDADYAQGRASFKAVLNGHTGPQPDFGDFTALYTPMKTVDWSNWLESNGKKMDQEEFARFLQDNIANIVSQDPANSSRQYPAAADLLEFASNLEMTSTVRFRSSTKVQNGQVQFEYVEEGDNNTKGRLQMFERFGLGLQPFAGGDAYFIEAFLRFRIDRNSGELKLWYDLNRPDKALENATEKMIERIKVESGVPVYFGKA</sequence>
<reference evidence="1 2" key="1">
    <citation type="submission" date="2018-04" db="EMBL/GenBank/DDBJ databases">
        <title>Denitrifier Microvirgula.</title>
        <authorList>
            <person name="Anderson E."/>
            <person name="Jang J."/>
            <person name="Ishii S."/>
        </authorList>
    </citation>
    <scope>NUCLEOTIDE SEQUENCE [LARGE SCALE GENOMIC DNA]</scope>
    <source>
        <strain evidence="1 2">BE2.4</strain>
    </source>
</reference>
<dbReference type="RefSeq" id="WP_107890116.1">
    <property type="nucleotide sequence ID" value="NZ_CP028519.1"/>
</dbReference>
<evidence type="ECO:0000313" key="2">
    <source>
        <dbReference type="Proteomes" id="UP000244173"/>
    </source>
</evidence>
<gene>
    <name evidence="1" type="ORF">DAI18_18000</name>
</gene>
<dbReference type="AlphaFoldDB" id="A0A2S0PEH7"/>
<accession>A0A2S0PEH7</accession>
<dbReference type="Pfam" id="PF10065">
    <property type="entry name" value="DUF2303"/>
    <property type="match status" value="1"/>
</dbReference>